<evidence type="ECO:0000259" key="2">
    <source>
        <dbReference type="Pfam" id="PF04909"/>
    </source>
</evidence>
<dbReference type="PANTHER" id="PTHR21240:SF28">
    <property type="entry name" value="ISO-OROTATE DECARBOXYLASE (EUROFUNG)"/>
    <property type="match status" value="1"/>
</dbReference>
<dbReference type="GO" id="GO:0016787">
    <property type="term" value="F:hydrolase activity"/>
    <property type="evidence" value="ECO:0007669"/>
    <property type="project" value="InterPro"/>
</dbReference>
<feature type="domain" description="Amidohydrolase-related" evidence="2">
    <location>
        <begin position="13"/>
        <end position="200"/>
    </location>
</feature>
<feature type="non-terminal residue" evidence="3">
    <location>
        <position position="1"/>
    </location>
</feature>
<gene>
    <name evidence="3" type="ORF">AVDCRST_MAG69-175</name>
</gene>
<dbReference type="GO" id="GO:0019748">
    <property type="term" value="P:secondary metabolic process"/>
    <property type="evidence" value="ECO:0007669"/>
    <property type="project" value="TreeGrafter"/>
</dbReference>
<dbReference type="EMBL" id="CADCVP010000023">
    <property type="protein sequence ID" value="CAA9472265.1"/>
    <property type="molecule type" value="Genomic_DNA"/>
</dbReference>
<dbReference type="SUPFAM" id="SSF51556">
    <property type="entry name" value="Metallo-dependent hydrolases"/>
    <property type="match status" value="1"/>
</dbReference>
<protein>
    <recommendedName>
        <fullName evidence="2">Amidohydrolase-related domain-containing protein</fullName>
    </recommendedName>
</protein>
<accession>A0A6J4RLQ2</accession>
<dbReference type="GO" id="GO:0005737">
    <property type="term" value="C:cytoplasm"/>
    <property type="evidence" value="ECO:0007669"/>
    <property type="project" value="TreeGrafter"/>
</dbReference>
<proteinExistence type="predicted"/>
<dbReference type="Gene3D" id="3.20.20.140">
    <property type="entry name" value="Metal-dependent hydrolases"/>
    <property type="match status" value="1"/>
</dbReference>
<organism evidence="3">
    <name type="scientific">uncultured Solirubrobacteraceae bacterium</name>
    <dbReference type="NCBI Taxonomy" id="1162706"/>
    <lineage>
        <taxon>Bacteria</taxon>
        <taxon>Bacillati</taxon>
        <taxon>Actinomycetota</taxon>
        <taxon>Thermoleophilia</taxon>
        <taxon>Solirubrobacterales</taxon>
        <taxon>Solirubrobacteraceae</taxon>
        <taxon>environmental samples</taxon>
    </lineage>
</organism>
<dbReference type="PANTHER" id="PTHR21240">
    <property type="entry name" value="2-AMINO-3-CARBOXYLMUCONATE-6-SEMIALDEHYDE DECARBOXYLASE"/>
    <property type="match status" value="1"/>
</dbReference>
<keyword evidence="1" id="KW-0456">Lyase</keyword>
<dbReference type="InterPro" id="IPR032466">
    <property type="entry name" value="Metal_Hydrolase"/>
</dbReference>
<dbReference type="AlphaFoldDB" id="A0A6J4RLQ2"/>
<dbReference type="InterPro" id="IPR032465">
    <property type="entry name" value="ACMSD"/>
</dbReference>
<name>A0A6J4RLQ2_9ACTN</name>
<evidence type="ECO:0000313" key="3">
    <source>
        <dbReference type="EMBL" id="CAA9472265.1"/>
    </source>
</evidence>
<reference evidence="3" key="1">
    <citation type="submission" date="2020-02" db="EMBL/GenBank/DDBJ databases">
        <authorList>
            <person name="Meier V. D."/>
        </authorList>
    </citation>
    <scope>NUCLEOTIDE SEQUENCE</scope>
    <source>
        <strain evidence="3">AVDCRST_MAG69</strain>
    </source>
</reference>
<evidence type="ECO:0000256" key="1">
    <source>
        <dbReference type="ARBA" id="ARBA00023239"/>
    </source>
</evidence>
<sequence>GAVVFPMHEPDGYRAANDAVLAAAHDSGGRLRAFCRVDPRDGAQAEARRCLDAGARGIKLHPRAEGFTLAEPAVAELVALAAERRACVLIHAGRGIPALGRDTLALSGRFPDARLILAHSAISDLAWLWRELPDHPNVLIDTSWWHPSDLLGLFCLVAPGQVLWASDSPYGVPSFSAVLALRCALQAGLDSRQLAAVMGGQLERLLDGEDPADLGPAPGPGGALDPLLERVVAHLTGALQRAYAHADPEEPLGLARLACAIGEDHPHAKVASEVLELLDGYEAIVAPPPPGRVFPEALRLLVTGLVLARTPDVGLPERPAAPPPTREAAE</sequence>
<dbReference type="Pfam" id="PF04909">
    <property type="entry name" value="Amidohydro_2"/>
    <property type="match status" value="1"/>
</dbReference>
<dbReference type="InterPro" id="IPR006680">
    <property type="entry name" value="Amidohydro-rel"/>
</dbReference>
<dbReference type="GO" id="GO:0016831">
    <property type="term" value="F:carboxy-lyase activity"/>
    <property type="evidence" value="ECO:0007669"/>
    <property type="project" value="InterPro"/>
</dbReference>